<evidence type="ECO:0000256" key="8">
    <source>
        <dbReference type="ARBA" id="ARBA00023444"/>
    </source>
</evidence>
<feature type="domain" description="Magnesium chelatase subunit H N-terminal" evidence="11">
    <location>
        <begin position="2"/>
        <end position="160"/>
    </location>
</feature>
<keyword evidence="3" id="KW-0602">Photosynthesis</keyword>
<dbReference type="GO" id="GO:0005524">
    <property type="term" value="F:ATP binding"/>
    <property type="evidence" value="ECO:0007669"/>
    <property type="project" value="UniProtKB-KW"/>
</dbReference>
<name>E1IDF3_9CHLR</name>
<keyword evidence="7" id="KW-0149">Chlorophyll biosynthesis</keyword>
<dbReference type="NCBIfam" id="TIGR02025">
    <property type="entry name" value="BchH"/>
    <property type="match status" value="1"/>
</dbReference>
<gene>
    <name evidence="12" type="ORF">OSCT_1354</name>
</gene>
<feature type="domain" description="CobN/magnesium chelatase" evidence="10">
    <location>
        <begin position="164"/>
        <end position="1246"/>
    </location>
</feature>
<keyword evidence="5" id="KW-0547">Nucleotide-binding</keyword>
<dbReference type="NCBIfam" id="NF009140">
    <property type="entry name" value="PRK12493.1"/>
    <property type="match status" value="1"/>
</dbReference>
<dbReference type="InterPro" id="IPR003672">
    <property type="entry name" value="CobN/Mg_chltase"/>
</dbReference>
<keyword evidence="4" id="KW-0436">Ligase</keyword>
<evidence type="ECO:0000313" key="12">
    <source>
        <dbReference type="EMBL" id="EFO80830.1"/>
    </source>
</evidence>
<dbReference type="CDD" id="cd10150">
    <property type="entry name" value="CobN_like"/>
    <property type="match status" value="1"/>
</dbReference>
<proteinExistence type="inferred from homology"/>
<comment type="pathway">
    <text evidence="8">Porphyrin-containing compound metabolism.</text>
</comment>
<evidence type="ECO:0000256" key="2">
    <source>
        <dbReference type="ARBA" id="ARBA00012825"/>
    </source>
</evidence>
<evidence type="ECO:0000256" key="3">
    <source>
        <dbReference type="ARBA" id="ARBA00022531"/>
    </source>
</evidence>
<dbReference type="AlphaFoldDB" id="E1IDF3"/>
<dbReference type="PANTHER" id="PTHR44119:SF1">
    <property type="entry name" value="MAGNESIUM-CHELATASE SUBUNIT CHLH, CHLOROPLASTIC"/>
    <property type="match status" value="1"/>
</dbReference>
<protein>
    <recommendedName>
        <fullName evidence="2">magnesium chelatase</fullName>
        <ecNumber evidence="2">6.6.1.1</ecNumber>
    </recommendedName>
</protein>
<dbReference type="eggNOG" id="COG1429">
    <property type="taxonomic scope" value="Bacteria"/>
</dbReference>
<dbReference type="Pfam" id="PF11965">
    <property type="entry name" value="DUF3479"/>
    <property type="match status" value="1"/>
</dbReference>
<dbReference type="PANTHER" id="PTHR44119">
    <property type="entry name" value="MAGNESIUM-CHELATASE SUBUNIT CHLH, CHLOROPLASTIC"/>
    <property type="match status" value="1"/>
</dbReference>
<reference evidence="12 13" key="1">
    <citation type="journal article" date="2011" name="J. Bacteriol.">
        <title>Draft genome sequence of the anoxygenic filamentous phototrophic bacterium Oscillochloris trichoides subsp. DG-6.</title>
        <authorList>
            <person name="Kuznetsov B.B."/>
            <person name="Ivanovsky R.N."/>
            <person name="Keppen O.I."/>
            <person name="Sukhacheva M.V."/>
            <person name="Bumazhkin B.K."/>
            <person name="Patutina E.O."/>
            <person name="Beletsky A.V."/>
            <person name="Mardanov A.V."/>
            <person name="Baslerov R.V."/>
            <person name="Panteleeva A.N."/>
            <person name="Kolganova T.V."/>
            <person name="Ravin N.V."/>
            <person name="Skryabin K.G."/>
        </authorList>
    </citation>
    <scope>NUCLEOTIDE SEQUENCE [LARGE SCALE GENOMIC DNA]</scope>
    <source>
        <strain evidence="12 13">DG-6</strain>
    </source>
</reference>
<dbReference type="InterPro" id="IPR011771">
    <property type="entry name" value="BchH"/>
</dbReference>
<dbReference type="OrthoDB" id="9757976at2"/>
<evidence type="ECO:0000259" key="11">
    <source>
        <dbReference type="Pfam" id="PF11965"/>
    </source>
</evidence>
<dbReference type="GO" id="GO:0016851">
    <property type="term" value="F:magnesium chelatase activity"/>
    <property type="evidence" value="ECO:0007669"/>
    <property type="project" value="UniProtKB-EC"/>
</dbReference>
<keyword evidence="6" id="KW-0067">ATP-binding</keyword>
<evidence type="ECO:0000256" key="9">
    <source>
        <dbReference type="ARBA" id="ARBA00048693"/>
    </source>
</evidence>
<dbReference type="STRING" id="765420.OSCT_1354"/>
<dbReference type="Proteomes" id="UP000054010">
    <property type="component" value="Unassembled WGS sequence"/>
</dbReference>
<comment type="similarity">
    <text evidence="1">Belongs to the Mg-chelatase subunit H family.</text>
</comment>
<evidence type="ECO:0000259" key="10">
    <source>
        <dbReference type="Pfam" id="PF02514"/>
    </source>
</evidence>
<dbReference type="Pfam" id="PF02514">
    <property type="entry name" value="CobN-Mg_chel"/>
    <property type="match status" value="1"/>
</dbReference>
<evidence type="ECO:0000256" key="4">
    <source>
        <dbReference type="ARBA" id="ARBA00022598"/>
    </source>
</evidence>
<dbReference type="EC" id="6.6.1.1" evidence="2"/>
<dbReference type="HOGENOM" id="CLU_002017_1_2_0"/>
<evidence type="ECO:0000256" key="1">
    <source>
        <dbReference type="ARBA" id="ARBA00010851"/>
    </source>
</evidence>
<dbReference type="GO" id="GO:0015995">
    <property type="term" value="P:chlorophyll biosynthetic process"/>
    <property type="evidence" value="ECO:0007669"/>
    <property type="project" value="UniProtKB-KW"/>
</dbReference>
<comment type="caution">
    <text evidence="12">The sequence shown here is derived from an EMBL/GenBank/DDBJ whole genome shotgun (WGS) entry which is preliminary data.</text>
</comment>
<dbReference type="InterPro" id="IPR022571">
    <property type="entry name" value="Mg_chelatase_H_N"/>
</dbReference>
<comment type="catalytic activity">
    <reaction evidence="9">
        <text>protoporphyrin IX + Mg(2+) + ATP + H2O = Mg-protoporphyrin IX + ADP + phosphate + 3 H(+)</text>
        <dbReference type="Rhea" id="RHEA:13961"/>
        <dbReference type="ChEBI" id="CHEBI:15377"/>
        <dbReference type="ChEBI" id="CHEBI:15378"/>
        <dbReference type="ChEBI" id="CHEBI:18420"/>
        <dbReference type="ChEBI" id="CHEBI:30616"/>
        <dbReference type="ChEBI" id="CHEBI:43474"/>
        <dbReference type="ChEBI" id="CHEBI:57306"/>
        <dbReference type="ChEBI" id="CHEBI:60492"/>
        <dbReference type="ChEBI" id="CHEBI:456216"/>
        <dbReference type="EC" id="6.6.1.1"/>
    </reaction>
</comment>
<sequence length="1268" mass="138730">MRFVFLTLDGNHAAALRQAADRVRREHGVTLTVAFHDASSLRDPAGWRRLEQDLSGAAFIFGARLFGEEYVRPLEKLLRASSCPVLIITSNPALIHCTHIGKFDMRQRDEDEKPGLMQQWIKKLRPQGGAGEARRQLAVLRNLSKVLKIIPGKARDIYAFAASHQYWLNPSPENLYRMMCMLADLYVPGMHGKLPQADPLSYPETALFHPDAPQPFERLADYDKWLRGRKPAAGARKPALKPGDVGTVGVIALRGVVLSGNTAHLKSLTHALEARGLAVRLAYASGLDQRPAVETFFRGDKKHPQVDLLVNATGFSLVGGPAESRPAEARETLQQLDVGYVGLVPLTLQRIDDWRSDATGLVPVQAALSVAIPELEGAAEPLVYCGPSGSSDGMFPLEPEIAQVADRAARRVALRHKPNAQKKLALVIFNYPPNLGNVGTAAYLDVFQSLYELLRALKADGYTVEVPASADDLRRMIVEGNALANGTDSNVAARLPVNEYRKLFPAEAEIEPFWGRAPGELLNDGANFYILGRQLGNVFIGVQPSFGYERDPMRLLMAKDAAPNHAFAAFYAWLRYVYGADAVVHFGTHGALEFMPGKQVGMGASCWPTRLIGELPNFYYYSVNNPSEAAIAKRRSAATLVSYLVPPLQQAGLYKGLRALKDTLDRYRSAPDAELLEDIRTQAEKLGMTAPFTPDAPDTYVGTIGHELLQIEERMIPAGLHVLGKSPAPSELVDFLALTASFRPANRKSQATFPAIVAASIGYDYAALRERIASDTNAQEQWRQVETICKEAIRQFVHSAPGDRHHRADLYLRETAGVAPGSLNEMWAFLGDLLAKLLAPQEVQGLLHGLRGGFIQPSPSNDVVRDPGVLPTGRNVYSLDPYRVPSTAAMERAGRLVNELLARLVLDQGALPQTVAIVLWGSDNLKSDCEGVGQVLWLYGARPVVDELGNVTDVALIPLEELGRPRVDAVVTVSGIFRDLLGNQMQLIDKAARLAALADEPAEQNFVRAHALAQAAELQIPVEEAAARVFSNAPGSYGANVNNLVDSGTWDDDTQLGEAFLSRKSFSLGTNGQWRESRAVLEKALGTVDASFQNIDSFEVGLSDIDNYYDNLGGITKSVEVLRGSKPKTMVADALGTNNRVSSLDQAVRMETRAKLLNPKWYEAMLSHGYEGAREIEARVNNTYGWSATAGAVDSWVYQSVAETFVLDDAMRERLAALNPTAAVGVVRRLLESNGRGFWDADPETLDRLREIYADLEDRLEGIALDHS</sequence>
<accession>E1IDF3</accession>
<dbReference type="GO" id="GO:0015979">
    <property type="term" value="P:photosynthesis"/>
    <property type="evidence" value="ECO:0007669"/>
    <property type="project" value="UniProtKB-KW"/>
</dbReference>
<evidence type="ECO:0000256" key="6">
    <source>
        <dbReference type="ARBA" id="ARBA00022840"/>
    </source>
</evidence>
<dbReference type="EMBL" id="ADVR01000040">
    <property type="protein sequence ID" value="EFO80830.1"/>
    <property type="molecule type" value="Genomic_DNA"/>
</dbReference>
<keyword evidence="13" id="KW-1185">Reference proteome</keyword>
<evidence type="ECO:0000256" key="7">
    <source>
        <dbReference type="ARBA" id="ARBA00023171"/>
    </source>
</evidence>
<evidence type="ECO:0000256" key="5">
    <source>
        <dbReference type="ARBA" id="ARBA00022741"/>
    </source>
</evidence>
<organism evidence="12 13">
    <name type="scientific">Oscillochloris trichoides DG-6</name>
    <dbReference type="NCBI Taxonomy" id="765420"/>
    <lineage>
        <taxon>Bacteria</taxon>
        <taxon>Bacillati</taxon>
        <taxon>Chloroflexota</taxon>
        <taxon>Chloroflexia</taxon>
        <taxon>Chloroflexales</taxon>
        <taxon>Chloroflexineae</taxon>
        <taxon>Oscillochloridaceae</taxon>
        <taxon>Oscillochloris</taxon>
    </lineage>
</organism>
<evidence type="ECO:0000313" key="13">
    <source>
        <dbReference type="Proteomes" id="UP000054010"/>
    </source>
</evidence>